<evidence type="ECO:0000313" key="2">
    <source>
        <dbReference type="EMBL" id="AHE99882.1"/>
    </source>
</evidence>
<dbReference type="InterPro" id="IPR036873">
    <property type="entry name" value="Rhodanese-like_dom_sf"/>
</dbReference>
<dbReference type="SMART" id="SM00450">
    <property type="entry name" value="RHOD"/>
    <property type="match status" value="3"/>
</dbReference>
<gene>
    <name evidence="2" type="ORF">THITH_03000</name>
</gene>
<dbReference type="PANTHER" id="PTHR43031:SF1">
    <property type="entry name" value="PYRIDINE NUCLEOTIDE-DISULPHIDE OXIDOREDUCTASE"/>
    <property type="match status" value="1"/>
</dbReference>
<organism evidence="2 3">
    <name type="scientific">Thioalkalivibrio paradoxus ARh 1</name>
    <dbReference type="NCBI Taxonomy" id="713585"/>
    <lineage>
        <taxon>Bacteria</taxon>
        <taxon>Pseudomonadati</taxon>
        <taxon>Pseudomonadota</taxon>
        <taxon>Gammaproteobacteria</taxon>
        <taxon>Chromatiales</taxon>
        <taxon>Ectothiorhodospiraceae</taxon>
        <taxon>Thioalkalivibrio</taxon>
    </lineage>
</organism>
<dbReference type="PANTHER" id="PTHR43031">
    <property type="entry name" value="FAD-DEPENDENT OXIDOREDUCTASE"/>
    <property type="match status" value="1"/>
</dbReference>
<dbReference type="CDD" id="cd00158">
    <property type="entry name" value="RHOD"/>
    <property type="match status" value="2"/>
</dbReference>
<evidence type="ECO:0000313" key="3">
    <source>
        <dbReference type="Proteomes" id="UP000005289"/>
    </source>
</evidence>
<feature type="domain" description="Rhodanese" evidence="1">
    <location>
        <begin position="349"/>
        <end position="428"/>
    </location>
</feature>
<dbReference type="EMBL" id="CP007029">
    <property type="protein sequence ID" value="AHE99882.1"/>
    <property type="molecule type" value="Genomic_DNA"/>
</dbReference>
<dbReference type="HOGENOM" id="CLU_047687_0_0_6"/>
<dbReference type="PROSITE" id="PS50206">
    <property type="entry name" value="RHODANESE_3"/>
    <property type="match status" value="3"/>
</dbReference>
<dbReference type="Pfam" id="PF00581">
    <property type="entry name" value="Rhodanese"/>
    <property type="match status" value="3"/>
</dbReference>
<dbReference type="AlphaFoldDB" id="W0DRJ5"/>
<name>W0DRJ5_9GAMM</name>
<evidence type="ECO:0000259" key="1">
    <source>
        <dbReference type="PROSITE" id="PS50206"/>
    </source>
</evidence>
<reference evidence="2 3" key="1">
    <citation type="submission" date="2013-12" db="EMBL/GenBank/DDBJ databases">
        <authorList>
            <consortium name="DOE Joint Genome Institute"/>
            <person name="Muyzer G."/>
            <person name="Huntemann M."/>
            <person name="Han J."/>
            <person name="Chen A."/>
            <person name="Kyrpides N."/>
            <person name="Mavromatis K."/>
            <person name="Markowitz V."/>
            <person name="Palaniappan K."/>
            <person name="Ivanova N."/>
            <person name="Schaumberg A."/>
            <person name="Pati A."/>
            <person name="Liolios K."/>
            <person name="Nordberg H.P."/>
            <person name="Cantor M.N."/>
            <person name="Hua S.X."/>
            <person name="Woyke T."/>
        </authorList>
    </citation>
    <scope>NUCLEOTIDE SEQUENCE [LARGE SCALE GENOMIC DNA]</scope>
    <source>
        <strain evidence="2 3">ARh 1</strain>
    </source>
</reference>
<dbReference type="KEGG" id="tti:THITH_03000"/>
<accession>W0DRJ5</accession>
<dbReference type="InterPro" id="IPR001763">
    <property type="entry name" value="Rhodanese-like_dom"/>
</dbReference>
<dbReference type="Gene3D" id="3.40.250.10">
    <property type="entry name" value="Rhodanese-like domain"/>
    <property type="match status" value="3"/>
</dbReference>
<sequence length="435" mass="48221">MVTMRWNVLARLGLAVLLLFPTALLADTVQGRIMEISRLANTIQIRVPDQDPVVIRFDANTRFVEADGIEDLAGNDLVEVEYTPGRPATQIRKVVFGLPPGIEIDVREVLAILTGDEPYTLVDTRPRGPFLSGTIPSSMNSFTRVDEADFIATLPEDKDRLLVFYCGGSTCPYTGEAVEMAQNAGYTNIKGYQGGIPDWRRTQLPLHADPNWVADRLNPGHVIIDTRNPVDSALGHLPGAVAMPAANFEVLTERFIREDREAMLPRVSDRRAPIILYSDQHHSDDVLIAFRELSSWGYGRVAILRDGFEGWQAAGLPVEHDQIAYAIDYQRQLLPGEISPEEFAATDLTRDDLIVLDVRSDQEIADGVIAGAIHIPLEKVEDSLDRLDKSKEILAVCATGIRAEMVYRVLNAAGYNVRFLNEHIEVAEDGSVRVL</sequence>
<dbReference type="STRING" id="713585.THITH_03000"/>
<protein>
    <recommendedName>
        <fullName evidence="1">Rhodanese domain-containing protein</fullName>
    </recommendedName>
</protein>
<keyword evidence="3" id="KW-1185">Reference proteome</keyword>
<feature type="domain" description="Rhodanese" evidence="1">
    <location>
        <begin position="217"/>
        <end position="320"/>
    </location>
</feature>
<proteinExistence type="predicted"/>
<dbReference type="InterPro" id="IPR050229">
    <property type="entry name" value="GlpE_sulfurtransferase"/>
</dbReference>
<dbReference type="SUPFAM" id="SSF52821">
    <property type="entry name" value="Rhodanese/Cell cycle control phosphatase"/>
    <property type="match status" value="3"/>
</dbReference>
<feature type="domain" description="Rhodanese" evidence="1">
    <location>
        <begin position="115"/>
        <end position="208"/>
    </location>
</feature>
<dbReference type="Proteomes" id="UP000005289">
    <property type="component" value="Chromosome"/>
</dbReference>